<evidence type="ECO:0000256" key="1">
    <source>
        <dbReference type="SAM" id="Phobius"/>
    </source>
</evidence>
<evidence type="ECO:0000313" key="3">
    <source>
        <dbReference type="Proteomes" id="UP001468345"/>
    </source>
</evidence>
<sequence length="79" mass="8980">MVDWIIFIVLILGMLFGLLWMFVSIWEMVEASKRKTKTEKQRKADEEELSKGCGCGCMLFIAFGFTAIIMGGVLGLWLK</sequence>
<keyword evidence="3" id="KW-1185">Reference proteome</keyword>
<protein>
    <submittedName>
        <fullName evidence="2">Uncharacterized protein</fullName>
    </submittedName>
</protein>
<gene>
    <name evidence="2" type="ORF">SHJJP9002_000854</name>
</gene>
<keyword evidence="1" id="KW-0472">Membrane</keyword>
<reference evidence="2 3" key="1">
    <citation type="journal article" date="2024" name="ISME J.">
        <title>Staphylococcus epidermidis bacteriocin A37 kills natural competitors with a unique mechanism of action.</title>
        <authorList>
            <person name="Puls J.S."/>
            <person name="Winnerling B."/>
            <person name="Power J.J."/>
            <person name="Kruger A.M."/>
            <person name="Brajtenbach D."/>
            <person name="Johnson M."/>
            <person name="Bilici K."/>
            <person name="Camus L."/>
            <person name="Fliesswasser T."/>
            <person name="Schneider T."/>
            <person name="Sahl H.G."/>
            <person name="Ghosal D."/>
            <person name="Kubitscheck U."/>
            <person name="Heilbronner S."/>
            <person name="Grein F."/>
        </authorList>
    </citation>
    <scope>NUCLEOTIDE SEQUENCE [LARGE SCALE GENOMIC DNA]</scope>
    <source>
        <strain evidence="2 3">SCK7</strain>
    </source>
</reference>
<name>A0ABZ2WA02_9STAP</name>
<evidence type="ECO:0000313" key="2">
    <source>
        <dbReference type="EMBL" id="WZG08952.1"/>
    </source>
</evidence>
<feature type="transmembrane region" description="Helical" evidence="1">
    <location>
        <begin position="6"/>
        <end position="29"/>
    </location>
</feature>
<dbReference type="RefSeq" id="WP_341636884.1">
    <property type="nucleotide sequence ID" value="NZ_CP133006.1"/>
</dbReference>
<dbReference type="EMBL" id="CP133006">
    <property type="protein sequence ID" value="WZG08952.1"/>
    <property type="molecule type" value="Genomic_DNA"/>
</dbReference>
<proteinExistence type="predicted"/>
<accession>A0ABZ2WA02</accession>
<dbReference type="Proteomes" id="UP001468345">
    <property type="component" value="Chromosome"/>
</dbReference>
<feature type="transmembrane region" description="Helical" evidence="1">
    <location>
        <begin position="49"/>
        <end position="78"/>
    </location>
</feature>
<keyword evidence="1" id="KW-0812">Transmembrane</keyword>
<keyword evidence="1" id="KW-1133">Transmembrane helix</keyword>
<organism evidence="2 3">
    <name type="scientific">Staphylococcus casei</name>
    <dbReference type="NCBI Taxonomy" id="201828"/>
    <lineage>
        <taxon>Bacteria</taxon>
        <taxon>Bacillati</taxon>
        <taxon>Bacillota</taxon>
        <taxon>Bacilli</taxon>
        <taxon>Bacillales</taxon>
        <taxon>Staphylococcaceae</taxon>
        <taxon>Staphylococcus</taxon>
    </lineage>
</organism>